<feature type="region of interest" description="Disordered" evidence="10">
    <location>
        <begin position="800"/>
        <end position="829"/>
    </location>
</feature>
<keyword evidence="6" id="KW-0227">DNA damage</keyword>
<sequence length="1201" mass="136287">MSSEWEEAYDEVSGRAYYFNRLTGETSWTLPGKATSEAGAASTDSAWQQSFDEASQTTYYYNVHTGETSWTLPVEAEQEVVDLSYLVFAAVRLQSMFRGAKSRRRVRRLVKAQYQCSTDPDTGKTLYTHLTTNTSSWSKPALFGPLRIPDDGGAEDEDGDEEDDDDDDDFESFQKDAARDAEDEEIAAALTRNDGGDVEPLDEETKRKQQRSYPRSKAQQIVDAAEDAGADAQDLDMGGLDAFKLSSRIWNLQFLKKLVISHNCLTRIPSGIQDLIHLEELDVSHNQLTRLPSCLQTTTTLTAVRASYNFIQTFSPKLWKLREIRYLDLSHNRLKELPYVEGDLKLLRETREWQVGVGLLVGLEVLLLNDNRLIEVPKSIEKCGALTLLDLSNNQLTSLSDEIPALTSLERMVLHHNALRSLPEAMGDLSSLRELDLAHNRLLTLPESIGALHKLETLLLFSNQLRLLPKEFGALSQLRHLDLDNNPKLIILEDFFRHMSSVSFFSASSCGVVTFESLDFLKDSPVQTIRLRQNALLEFPLLIGHAAMQDTLQELVLASNHLTQVPLAVLLYCSHLQHLDLSNNSLRVLPTEIAHLRRLEVLYLSTNELQELPDEVTQLPRLREFTCDHNKLERLPLRIGNLSQLTKLNVSFNQLRSLPTSVMELTQLQSLYASNNLLSAPPPAIARVNCFCEFSNNPFTDQQHQQQHDRRSRLALAAKLIDTGDFEKAEELLSKLIVEVNALPHVDQNRERSHLHYKRGVSRFMLLKRARQVIDEASIVISACEQEMHGAELLHAQQLRLKSKQKKAQKQQPESPSHQPDNNDFEPQDSVKDTYAKAVSKRSHARQDHARFATGALEDFQVAIELECPELTTAYHLKGLVHMVVHRYPDAIDSLTRALKCVHASFPILESTDNQRETIAEDEAGHLATIPEASVQLFLRRAEAYRGLGQLPAAIADLRHVVSCYPIQHDSTAITTLEREYLQAWEAEQAACAVDDAALLRAFNIEPGSGLPRRAEVFDIHAEALAAATAKKKAGGNKTSTPAIQRFPPAERFRLDCEAHIEALQVERKQVRAPFEEISARSRVFLDRARDFKREIRANLQMEMEENQQRHIEREIAREAERRRLEQQREVDERMVMKYEDEWMHWLVSEELRLENERQRRADEAQRRADAKVAYAARLAKRGGKRQAAVGQRGKGNSRRS</sequence>
<dbReference type="SUPFAM" id="SSF52075">
    <property type="entry name" value="Outer arm dynein light chain 1"/>
    <property type="match status" value="1"/>
</dbReference>
<dbReference type="SMART" id="SM00456">
    <property type="entry name" value="WW"/>
    <property type="match status" value="3"/>
</dbReference>
<evidence type="ECO:0000313" key="15">
    <source>
        <dbReference type="Proteomes" id="UP000429607"/>
    </source>
</evidence>
<dbReference type="EMBL" id="QXFU01001533">
    <property type="protein sequence ID" value="KAE9000398.1"/>
    <property type="molecule type" value="Genomic_DNA"/>
</dbReference>
<dbReference type="InterPro" id="IPR019734">
    <property type="entry name" value="TPR_rpt"/>
</dbReference>
<evidence type="ECO:0000256" key="5">
    <source>
        <dbReference type="ARBA" id="ARBA00022737"/>
    </source>
</evidence>
<feature type="compositionally biased region" description="Acidic residues" evidence="10">
    <location>
        <begin position="152"/>
        <end position="170"/>
    </location>
</feature>
<keyword evidence="7" id="KW-0156">Chromatin regulator</keyword>
<dbReference type="InterPro" id="IPR001202">
    <property type="entry name" value="WW_dom"/>
</dbReference>
<dbReference type="Gene3D" id="2.20.70.10">
    <property type="match status" value="2"/>
</dbReference>
<dbReference type="Gene3D" id="3.80.10.10">
    <property type="entry name" value="Ribonuclease Inhibitor"/>
    <property type="match status" value="3"/>
</dbReference>
<proteinExistence type="inferred from homology"/>
<dbReference type="AlphaFoldDB" id="A0A6A3K4C0"/>
<evidence type="ECO:0000256" key="1">
    <source>
        <dbReference type="ARBA" id="ARBA00004286"/>
    </source>
</evidence>
<keyword evidence="8" id="KW-0234">DNA repair</keyword>
<dbReference type="PANTHER" id="PTHR48051:SF46">
    <property type="entry name" value="LEUCINE RICH REPEAT-CONTAINING DOMAIN PROTEIN"/>
    <property type="match status" value="1"/>
</dbReference>
<dbReference type="Pfam" id="PF13855">
    <property type="entry name" value="LRR_8"/>
    <property type="match status" value="2"/>
</dbReference>
<dbReference type="EMBL" id="QXFT01001528">
    <property type="protein sequence ID" value="KAE9316363.1"/>
    <property type="molecule type" value="Genomic_DNA"/>
</dbReference>
<evidence type="ECO:0000256" key="4">
    <source>
        <dbReference type="ARBA" id="ARBA00022614"/>
    </source>
</evidence>
<evidence type="ECO:0000256" key="3">
    <source>
        <dbReference type="ARBA" id="ARBA00022454"/>
    </source>
</evidence>
<feature type="region of interest" description="Disordered" evidence="10">
    <location>
        <begin position="189"/>
        <end position="224"/>
    </location>
</feature>
<name>A0A6A3K4C0_9STRA</name>
<dbReference type="GO" id="GO:0006281">
    <property type="term" value="P:DNA repair"/>
    <property type="evidence" value="ECO:0007669"/>
    <property type="project" value="UniProtKB-KW"/>
</dbReference>
<dbReference type="GO" id="GO:0005737">
    <property type="term" value="C:cytoplasm"/>
    <property type="evidence" value="ECO:0007669"/>
    <property type="project" value="TreeGrafter"/>
</dbReference>
<accession>A0A6A3K4C0</accession>
<feature type="domain" description="WW" evidence="11">
    <location>
        <begin position="41"/>
        <end position="75"/>
    </location>
</feature>
<evidence type="ECO:0000256" key="8">
    <source>
        <dbReference type="ARBA" id="ARBA00023204"/>
    </source>
</evidence>
<dbReference type="SUPFAM" id="SSF48452">
    <property type="entry name" value="TPR-like"/>
    <property type="match status" value="1"/>
</dbReference>
<feature type="domain" description="WW" evidence="11">
    <location>
        <begin position="1"/>
        <end position="33"/>
    </location>
</feature>
<dbReference type="InterPro" id="IPR003591">
    <property type="entry name" value="Leu-rich_rpt_typical-subtyp"/>
</dbReference>
<dbReference type="SMART" id="SM00369">
    <property type="entry name" value="LRR_TYP"/>
    <property type="match status" value="14"/>
</dbReference>
<evidence type="ECO:0000256" key="10">
    <source>
        <dbReference type="SAM" id="MobiDB-lite"/>
    </source>
</evidence>
<organism evidence="12 17">
    <name type="scientific">Phytophthora rubi</name>
    <dbReference type="NCBI Taxonomy" id="129364"/>
    <lineage>
        <taxon>Eukaryota</taxon>
        <taxon>Sar</taxon>
        <taxon>Stramenopiles</taxon>
        <taxon>Oomycota</taxon>
        <taxon>Peronosporomycetes</taxon>
        <taxon>Peronosporales</taxon>
        <taxon>Peronosporaceae</taxon>
        <taxon>Phytophthora</taxon>
    </lineage>
</organism>
<dbReference type="PROSITE" id="PS51450">
    <property type="entry name" value="LRR"/>
    <property type="match status" value="6"/>
</dbReference>
<dbReference type="OrthoDB" id="676979at2759"/>
<evidence type="ECO:0000256" key="9">
    <source>
        <dbReference type="SAM" id="Coils"/>
    </source>
</evidence>
<keyword evidence="16" id="KW-1185">Reference proteome</keyword>
<dbReference type="SMART" id="SM00364">
    <property type="entry name" value="LRR_BAC"/>
    <property type="match status" value="11"/>
</dbReference>
<evidence type="ECO:0000313" key="16">
    <source>
        <dbReference type="Proteomes" id="UP000434957"/>
    </source>
</evidence>
<dbReference type="GO" id="GO:0005694">
    <property type="term" value="C:chromosome"/>
    <property type="evidence" value="ECO:0007669"/>
    <property type="project" value="UniProtKB-SubCell"/>
</dbReference>
<dbReference type="PANTHER" id="PTHR48051">
    <property type="match status" value="1"/>
</dbReference>
<keyword evidence="5" id="KW-0677">Repeat</keyword>
<dbReference type="SUPFAM" id="SSF52058">
    <property type="entry name" value="L domain-like"/>
    <property type="match status" value="1"/>
</dbReference>
<dbReference type="InterPro" id="IPR036020">
    <property type="entry name" value="WW_dom_sf"/>
</dbReference>
<dbReference type="InterPro" id="IPR050216">
    <property type="entry name" value="LRR_domain-containing"/>
</dbReference>
<dbReference type="SMART" id="SM00028">
    <property type="entry name" value="TPR"/>
    <property type="match status" value="2"/>
</dbReference>
<dbReference type="Pfam" id="PF00560">
    <property type="entry name" value="LRR_1"/>
    <property type="match status" value="1"/>
</dbReference>
<keyword evidence="9" id="KW-0175">Coiled coil</keyword>
<keyword evidence="3" id="KW-0158">Chromosome</keyword>
<evidence type="ECO:0000313" key="13">
    <source>
        <dbReference type="EMBL" id="KAE9047757.1"/>
    </source>
</evidence>
<dbReference type="PROSITE" id="PS50020">
    <property type="entry name" value="WW_DOMAIN_2"/>
    <property type="match status" value="2"/>
</dbReference>
<reference evidence="15 17" key="1">
    <citation type="submission" date="2018-09" db="EMBL/GenBank/DDBJ databases">
        <title>Genomic investigation of the strawberry pathogen Phytophthora fragariae indicates pathogenicity is determined by transcriptional variation in three key races.</title>
        <authorList>
            <person name="Adams T.M."/>
            <person name="Armitage A.D."/>
            <person name="Sobczyk M.K."/>
            <person name="Bates H.J."/>
            <person name="Dunwell J.M."/>
            <person name="Nellist C.F."/>
            <person name="Harrison R.J."/>
        </authorList>
    </citation>
    <scope>NUCLEOTIDE SEQUENCE [LARGE SCALE GENOMIC DNA]</scope>
    <source>
        <strain evidence="13 15">SCRP249</strain>
        <strain evidence="12 17">SCRP324</strain>
        <strain evidence="14 16">SCRP333</strain>
    </source>
</reference>
<feature type="compositionally biased region" description="Polar residues" evidence="10">
    <location>
        <begin position="813"/>
        <end position="822"/>
    </location>
</feature>
<dbReference type="PROSITE" id="PS50096">
    <property type="entry name" value="IQ"/>
    <property type="match status" value="1"/>
</dbReference>
<dbReference type="EMBL" id="QXFV01000160">
    <property type="protein sequence ID" value="KAE9047757.1"/>
    <property type="molecule type" value="Genomic_DNA"/>
</dbReference>
<dbReference type="CDD" id="cd00201">
    <property type="entry name" value="WW"/>
    <property type="match status" value="2"/>
</dbReference>
<dbReference type="InterPro" id="IPR032675">
    <property type="entry name" value="LRR_dom_sf"/>
</dbReference>
<comment type="similarity">
    <text evidence="2">Belongs to the Tonsoku family.</text>
</comment>
<dbReference type="Pfam" id="PF00397">
    <property type="entry name" value="WW"/>
    <property type="match status" value="2"/>
</dbReference>
<dbReference type="Proteomes" id="UP000435112">
    <property type="component" value="Unassembled WGS sequence"/>
</dbReference>
<feature type="region of interest" description="Disordered" evidence="10">
    <location>
        <begin position="139"/>
        <end position="170"/>
    </location>
</feature>
<evidence type="ECO:0000313" key="17">
    <source>
        <dbReference type="Proteomes" id="UP000435112"/>
    </source>
</evidence>
<evidence type="ECO:0000313" key="12">
    <source>
        <dbReference type="EMBL" id="KAE9000398.1"/>
    </source>
</evidence>
<dbReference type="InterPro" id="IPR001611">
    <property type="entry name" value="Leu-rich_rpt"/>
</dbReference>
<dbReference type="PRINTS" id="PR00019">
    <property type="entry name" value="LEURICHRPT"/>
</dbReference>
<dbReference type="Proteomes" id="UP000434957">
    <property type="component" value="Unassembled WGS sequence"/>
</dbReference>
<dbReference type="SUPFAM" id="SSF51045">
    <property type="entry name" value="WW domain"/>
    <property type="match status" value="2"/>
</dbReference>
<gene>
    <name evidence="13" type="ORF">PR001_g4082</name>
    <name evidence="12" type="ORF">PR002_g18204</name>
    <name evidence="14" type="ORF">PR003_g18744</name>
</gene>
<feature type="region of interest" description="Disordered" evidence="10">
    <location>
        <begin position="1180"/>
        <end position="1201"/>
    </location>
</feature>
<evidence type="ECO:0000259" key="11">
    <source>
        <dbReference type="PROSITE" id="PS50020"/>
    </source>
</evidence>
<evidence type="ECO:0000256" key="2">
    <source>
        <dbReference type="ARBA" id="ARBA00010999"/>
    </source>
</evidence>
<dbReference type="InterPro" id="IPR011990">
    <property type="entry name" value="TPR-like_helical_dom_sf"/>
</dbReference>
<comment type="caution">
    <text evidence="12">The sequence shown here is derived from an EMBL/GenBank/DDBJ whole genome shotgun (WGS) entry which is preliminary data.</text>
</comment>
<dbReference type="GO" id="GO:0006325">
    <property type="term" value="P:chromatin organization"/>
    <property type="evidence" value="ECO:0007669"/>
    <property type="project" value="UniProtKB-KW"/>
</dbReference>
<feature type="coiled-coil region" evidence="9">
    <location>
        <begin position="1102"/>
        <end position="1142"/>
    </location>
</feature>
<evidence type="ECO:0000256" key="6">
    <source>
        <dbReference type="ARBA" id="ARBA00022763"/>
    </source>
</evidence>
<evidence type="ECO:0000256" key="7">
    <source>
        <dbReference type="ARBA" id="ARBA00022853"/>
    </source>
</evidence>
<comment type="subcellular location">
    <subcellularLocation>
        <location evidence="1">Chromosome</location>
    </subcellularLocation>
</comment>
<dbReference type="Proteomes" id="UP000429607">
    <property type="component" value="Unassembled WGS sequence"/>
</dbReference>
<dbReference type="PROSITE" id="PS01159">
    <property type="entry name" value="WW_DOMAIN_1"/>
    <property type="match status" value="2"/>
</dbReference>
<evidence type="ECO:0000313" key="14">
    <source>
        <dbReference type="EMBL" id="KAE9316363.1"/>
    </source>
</evidence>
<dbReference type="Gene3D" id="1.25.40.10">
    <property type="entry name" value="Tetratricopeptide repeat domain"/>
    <property type="match status" value="1"/>
</dbReference>
<protein>
    <recommendedName>
        <fullName evidence="11">WW domain-containing protein</fullName>
    </recommendedName>
</protein>
<keyword evidence="4" id="KW-0433">Leucine-rich repeat</keyword>